<proteinExistence type="predicted"/>
<dbReference type="EMBL" id="CVQH01005891">
    <property type="protein sequence ID" value="CRK14797.1"/>
    <property type="molecule type" value="Genomic_DNA"/>
</dbReference>
<evidence type="ECO:0000313" key="5">
    <source>
        <dbReference type="Proteomes" id="UP000045706"/>
    </source>
</evidence>
<evidence type="ECO:0000313" key="3">
    <source>
        <dbReference type="EMBL" id="CRK43767.1"/>
    </source>
</evidence>
<dbReference type="EMBL" id="CVQI01033606">
    <property type="protein sequence ID" value="CRK43767.1"/>
    <property type="molecule type" value="Genomic_DNA"/>
</dbReference>
<organism evidence="2 4">
    <name type="scientific">Verticillium longisporum</name>
    <name type="common">Verticillium dahliae var. longisporum</name>
    <dbReference type="NCBI Taxonomy" id="100787"/>
    <lineage>
        <taxon>Eukaryota</taxon>
        <taxon>Fungi</taxon>
        <taxon>Dikarya</taxon>
        <taxon>Ascomycota</taxon>
        <taxon>Pezizomycotina</taxon>
        <taxon>Sordariomycetes</taxon>
        <taxon>Hypocreomycetidae</taxon>
        <taxon>Glomerellales</taxon>
        <taxon>Plectosphaerellaceae</taxon>
        <taxon>Verticillium</taxon>
    </lineage>
</organism>
<reference evidence="4 5" key="1">
    <citation type="submission" date="2015-05" db="EMBL/GenBank/DDBJ databases">
        <authorList>
            <person name="Fogelqvist Johan"/>
        </authorList>
    </citation>
    <scope>NUCLEOTIDE SEQUENCE [LARGE SCALE GENOMIC DNA]</scope>
    <source>
        <strain evidence="2">VL1</strain>
        <strain evidence="3">VL2</strain>
    </source>
</reference>
<dbReference type="Proteomes" id="UP000045706">
    <property type="component" value="Unassembled WGS sequence"/>
</dbReference>
<name>A0A0G4KYF9_VERLO</name>
<dbReference type="PANTHER" id="PTHR40069">
    <property type="entry name" value="YWBE PROTEIN"/>
    <property type="match status" value="1"/>
</dbReference>
<sequence>MSLANLRRSLLMTRVPTTTAVVRGASVNIVLKADQPTGRTVSGAVQDVLTGGNHPRGIKVRLADGRVGRVQSMAGAAQAGSQPAASEMAVALDAASWAPATSRGPGRQGGPRQYRDEPDRPSQTIGLDAYIKPAKTKRKGKGGPSPPEADDPAPSRDDGFQPSPAVERAKAEIVTCPVCGAFEGDAAAVEHHVASHFD</sequence>
<evidence type="ECO:0000313" key="2">
    <source>
        <dbReference type="EMBL" id="CRK14797.1"/>
    </source>
</evidence>
<dbReference type="PANTHER" id="PTHR40069:SF1">
    <property type="entry name" value="YWBE PROTEIN"/>
    <property type="match status" value="1"/>
</dbReference>
<dbReference type="NCBIfam" id="TIGR03833">
    <property type="entry name" value="YwbE family protein"/>
    <property type="match status" value="1"/>
</dbReference>
<evidence type="ECO:0008006" key="6">
    <source>
        <dbReference type="Google" id="ProtNLM"/>
    </source>
</evidence>
<accession>A0A0G4KYF9</accession>
<evidence type="ECO:0000256" key="1">
    <source>
        <dbReference type="SAM" id="MobiDB-lite"/>
    </source>
</evidence>
<evidence type="ECO:0000313" key="4">
    <source>
        <dbReference type="Proteomes" id="UP000044602"/>
    </source>
</evidence>
<dbReference type="Proteomes" id="UP000044602">
    <property type="component" value="Unassembled WGS sequence"/>
</dbReference>
<dbReference type="InterPro" id="IPR019240">
    <property type="entry name" value="DUF2196"/>
</dbReference>
<dbReference type="Pfam" id="PF09962">
    <property type="entry name" value="DUF2196"/>
    <property type="match status" value="1"/>
</dbReference>
<feature type="region of interest" description="Disordered" evidence="1">
    <location>
        <begin position="96"/>
        <end position="168"/>
    </location>
</feature>
<dbReference type="AlphaFoldDB" id="A0A0G4KYF9"/>
<gene>
    <name evidence="2" type="ORF">BN1708_011258</name>
    <name evidence="3" type="ORF">BN1723_005817</name>
</gene>
<keyword evidence="4" id="KW-1185">Reference proteome</keyword>
<protein>
    <recommendedName>
        <fullName evidence="6">UBZ4-type domain-containing protein</fullName>
    </recommendedName>
</protein>